<dbReference type="Proteomes" id="UP000299102">
    <property type="component" value="Unassembled WGS sequence"/>
</dbReference>
<evidence type="ECO:0000313" key="3">
    <source>
        <dbReference type="Proteomes" id="UP000299102"/>
    </source>
</evidence>
<proteinExistence type="predicted"/>
<name>A0A4C1WZ25_EUMVA</name>
<gene>
    <name evidence="2" type="ORF">EVAR_31874_1</name>
</gene>
<evidence type="ECO:0000256" key="1">
    <source>
        <dbReference type="SAM" id="MobiDB-lite"/>
    </source>
</evidence>
<reference evidence="2 3" key="1">
    <citation type="journal article" date="2019" name="Commun. Biol.">
        <title>The bagworm genome reveals a unique fibroin gene that provides high tensile strength.</title>
        <authorList>
            <person name="Kono N."/>
            <person name="Nakamura H."/>
            <person name="Ohtoshi R."/>
            <person name="Tomita M."/>
            <person name="Numata K."/>
            <person name="Arakawa K."/>
        </authorList>
    </citation>
    <scope>NUCLEOTIDE SEQUENCE [LARGE SCALE GENOMIC DNA]</scope>
</reference>
<organism evidence="2 3">
    <name type="scientific">Eumeta variegata</name>
    <name type="common">Bagworm moth</name>
    <name type="synonym">Eumeta japonica</name>
    <dbReference type="NCBI Taxonomy" id="151549"/>
    <lineage>
        <taxon>Eukaryota</taxon>
        <taxon>Metazoa</taxon>
        <taxon>Ecdysozoa</taxon>
        <taxon>Arthropoda</taxon>
        <taxon>Hexapoda</taxon>
        <taxon>Insecta</taxon>
        <taxon>Pterygota</taxon>
        <taxon>Neoptera</taxon>
        <taxon>Endopterygota</taxon>
        <taxon>Lepidoptera</taxon>
        <taxon>Glossata</taxon>
        <taxon>Ditrysia</taxon>
        <taxon>Tineoidea</taxon>
        <taxon>Psychidae</taxon>
        <taxon>Oiketicinae</taxon>
        <taxon>Eumeta</taxon>
    </lineage>
</organism>
<dbReference type="EMBL" id="BGZK01000666">
    <property type="protein sequence ID" value="GBP55354.1"/>
    <property type="molecule type" value="Genomic_DNA"/>
</dbReference>
<dbReference type="AlphaFoldDB" id="A0A4C1WZ25"/>
<protein>
    <submittedName>
        <fullName evidence="2">Uncharacterized protein</fullName>
    </submittedName>
</protein>
<feature type="region of interest" description="Disordered" evidence="1">
    <location>
        <begin position="52"/>
        <end position="73"/>
    </location>
</feature>
<accession>A0A4C1WZ25</accession>
<comment type="caution">
    <text evidence="2">The sequence shown here is derived from an EMBL/GenBank/DDBJ whole genome shotgun (WGS) entry which is preliminary data.</text>
</comment>
<evidence type="ECO:0000313" key="2">
    <source>
        <dbReference type="EMBL" id="GBP55354.1"/>
    </source>
</evidence>
<sequence>MQFEREPHYRPLMRSAVGRRRLHKIAHELRALHTGHDEYTGNFTLKKSLRAAGRSGVGGAENGETGIDYPTRRHRAGDVARERAAAGSGGMLVLHALRC</sequence>
<keyword evidence="3" id="KW-1185">Reference proteome</keyword>